<dbReference type="InterPro" id="IPR006187">
    <property type="entry name" value="Claudin"/>
</dbReference>
<keyword evidence="12" id="KW-1185">Reference proteome</keyword>
<dbReference type="Proteomes" id="UP000314983">
    <property type="component" value="Chromosome 12"/>
</dbReference>
<dbReference type="GO" id="GO:0005198">
    <property type="term" value="F:structural molecule activity"/>
    <property type="evidence" value="ECO:0007669"/>
    <property type="project" value="InterPro"/>
</dbReference>
<reference evidence="11" key="4">
    <citation type="submission" date="2025-08" db="UniProtKB">
        <authorList>
            <consortium name="Ensembl"/>
        </authorList>
    </citation>
    <scope>IDENTIFICATION</scope>
</reference>
<reference evidence="11" key="3">
    <citation type="submission" date="2020-05" db="EMBL/GenBank/DDBJ databases">
        <title>Electrophorus electricus (electric eel) genome, fEleEle1, primary haplotype.</title>
        <authorList>
            <person name="Myers G."/>
            <person name="Meyer A."/>
            <person name="Fedrigo O."/>
            <person name="Formenti G."/>
            <person name="Rhie A."/>
            <person name="Tracey A."/>
            <person name="Sims Y."/>
            <person name="Jarvis E.D."/>
        </authorList>
    </citation>
    <scope>NUCLEOTIDE SEQUENCE [LARGE SCALE GENOMIC DNA]</scope>
</reference>
<accession>A0A4W4H5U4</accession>
<dbReference type="Ensembl" id="ENSEEET00000045932.2">
    <property type="protein sequence ID" value="ENSEEEP00000045425.2"/>
    <property type="gene ID" value="ENSEEEG00000021445.2"/>
</dbReference>
<evidence type="ECO:0008006" key="13">
    <source>
        <dbReference type="Google" id="ProtNLM"/>
    </source>
</evidence>
<evidence type="ECO:0000256" key="9">
    <source>
        <dbReference type="ARBA" id="ARBA00023136"/>
    </source>
</evidence>
<evidence type="ECO:0000256" key="1">
    <source>
        <dbReference type="ARBA" id="ARBA00004435"/>
    </source>
</evidence>
<proteinExistence type="inferred from homology"/>
<keyword evidence="6 10" id="KW-0812">Transmembrane</keyword>
<feature type="transmembrane region" description="Helical" evidence="10">
    <location>
        <begin position="84"/>
        <end position="107"/>
    </location>
</feature>
<evidence type="ECO:0000256" key="2">
    <source>
        <dbReference type="ARBA" id="ARBA00004651"/>
    </source>
</evidence>
<evidence type="ECO:0000256" key="5">
    <source>
        <dbReference type="ARBA" id="ARBA00022475"/>
    </source>
</evidence>
<keyword evidence="8 10" id="KW-1133">Transmembrane helix</keyword>
<comment type="similarity">
    <text evidence="3">Belongs to the claudin family.</text>
</comment>
<keyword evidence="7" id="KW-0965">Cell junction</keyword>
<feature type="transmembrane region" description="Helical" evidence="10">
    <location>
        <begin position="113"/>
        <end position="135"/>
    </location>
</feature>
<dbReference type="AlphaFoldDB" id="A0A4W4H5U4"/>
<evidence type="ECO:0000256" key="4">
    <source>
        <dbReference type="ARBA" id="ARBA00022427"/>
    </source>
</evidence>
<feature type="transmembrane region" description="Helical" evidence="10">
    <location>
        <begin position="6"/>
        <end position="26"/>
    </location>
</feature>
<reference evidence="11" key="5">
    <citation type="submission" date="2025-09" db="UniProtKB">
        <authorList>
            <consortium name="Ensembl"/>
        </authorList>
    </citation>
    <scope>IDENTIFICATION</scope>
</reference>
<evidence type="ECO:0000256" key="7">
    <source>
        <dbReference type="ARBA" id="ARBA00022949"/>
    </source>
</evidence>
<dbReference type="OMA" id="DICWNIM"/>
<keyword evidence="4" id="KW-0796">Tight junction</keyword>
<evidence type="ECO:0000256" key="8">
    <source>
        <dbReference type="ARBA" id="ARBA00022989"/>
    </source>
</evidence>
<comment type="subcellular location">
    <subcellularLocation>
        <location evidence="1">Cell junction</location>
        <location evidence="1">Tight junction</location>
    </subcellularLocation>
    <subcellularLocation>
        <location evidence="2">Cell membrane</location>
        <topology evidence="2">Multi-pass membrane protein</topology>
    </subcellularLocation>
</comment>
<keyword evidence="5" id="KW-1003">Cell membrane</keyword>
<evidence type="ECO:0000256" key="10">
    <source>
        <dbReference type="SAM" id="Phobius"/>
    </source>
</evidence>
<protein>
    <recommendedName>
        <fullName evidence="13">Claudin</fullName>
    </recommendedName>
</protein>
<evidence type="ECO:0000256" key="6">
    <source>
        <dbReference type="ARBA" id="ARBA00022692"/>
    </source>
</evidence>
<dbReference type="GeneTree" id="ENSGT00390000006975"/>
<evidence type="ECO:0000256" key="3">
    <source>
        <dbReference type="ARBA" id="ARBA00008295"/>
    </source>
</evidence>
<feature type="transmembrane region" description="Helical" evidence="10">
    <location>
        <begin position="156"/>
        <end position="177"/>
    </location>
</feature>
<dbReference type="GO" id="GO:0005886">
    <property type="term" value="C:plasma membrane"/>
    <property type="evidence" value="ECO:0007669"/>
    <property type="project" value="UniProtKB-SubCell"/>
</dbReference>
<reference evidence="12" key="1">
    <citation type="journal article" date="2014" name="Science">
        <title>Nonhuman genetics. Genomic basis for the convergent evolution of electric organs.</title>
        <authorList>
            <person name="Gallant J.R."/>
            <person name="Traeger L.L."/>
            <person name="Volkening J.D."/>
            <person name="Moffett H."/>
            <person name="Chen P.H."/>
            <person name="Novina C.D."/>
            <person name="Phillips G.N.Jr."/>
            <person name="Anand R."/>
            <person name="Wells G.B."/>
            <person name="Pinch M."/>
            <person name="Guth R."/>
            <person name="Unguez G.A."/>
            <person name="Albert J.S."/>
            <person name="Zakon H.H."/>
            <person name="Samanta M.P."/>
            <person name="Sussman M.R."/>
        </authorList>
    </citation>
    <scope>NUCLEOTIDE SEQUENCE [LARGE SCALE GENOMIC DNA]</scope>
</reference>
<organism evidence="11 12">
    <name type="scientific">Electrophorus electricus</name>
    <name type="common">Electric eel</name>
    <name type="synonym">Gymnotus electricus</name>
    <dbReference type="NCBI Taxonomy" id="8005"/>
    <lineage>
        <taxon>Eukaryota</taxon>
        <taxon>Metazoa</taxon>
        <taxon>Chordata</taxon>
        <taxon>Craniata</taxon>
        <taxon>Vertebrata</taxon>
        <taxon>Euteleostomi</taxon>
        <taxon>Actinopterygii</taxon>
        <taxon>Neopterygii</taxon>
        <taxon>Teleostei</taxon>
        <taxon>Ostariophysi</taxon>
        <taxon>Gymnotiformes</taxon>
        <taxon>Gymnotoidei</taxon>
        <taxon>Gymnotidae</taxon>
        <taxon>Electrophorus</taxon>
    </lineage>
</organism>
<evidence type="ECO:0000313" key="11">
    <source>
        <dbReference type="Ensembl" id="ENSEEEP00000045425.2"/>
    </source>
</evidence>
<keyword evidence="9 10" id="KW-0472">Membrane</keyword>
<dbReference type="Pfam" id="PF00822">
    <property type="entry name" value="PMP22_Claudin"/>
    <property type="match status" value="1"/>
</dbReference>
<sequence length="268" mass="29178">MQAPGILMSGVVLMLVGWILSMISTISPNWRTLRNITGESPDVVLQQGIWAICQPIMKQQQKVLLCSDKDQAYFTDQVIVIAEWMMVCSLSVSLLGLSVVIGAHSWMERLRCLVAALGGLLILGSGALVIIPIALYAHRLTDIPSPSAEIRLGHCIVLGGIGGAMEALGGFAVFTALSHGCCEEKHGRTVQRISCKPYVIWRNSRESNIVYKDKEELSAIISTNGPLLTSLCERCSHFVLDGVDITGSPSTLCTQHRQSLHQYLGNSY</sequence>
<dbReference type="InterPro" id="IPR004031">
    <property type="entry name" value="PMP22/EMP/MP20/Claudin"/>
</dbReference>
<dbReference type="Gene3D" id="1.20.140.150">
    <property type="match status" value="1"/>
</dbReference>
<dbReference type="STRING" id="8005.ENSEEEP00000045425"/>
<name>A0A4W4H5U4_ELEEL</name>
<dbReference type="PANTHER" id="PTHR12002">
    <property type="entry name" value="CLAUDIN"/>
    <property type="match status" value="1"/>
</dbReference>
<evidence type="ECO:0000313" key="12">
    <source>
        <dbReference type="Proteomes" id="UP000314983"/>
    </source>
</evidence>
<reference evidence="12" key="2">
    <citation type="journal article" date="2017" name="Sci. Adv.">
        <title>A tail of two voltages: Proteomic comparison of the three electric organs of the electric eel.</title>
        <authorList>
            <person name="Traeger L.L."/>
            <person name="Sabat G."/>
            <person name="Barrett-Wilt G.A."/>
            <person name="Wells G.B."/>
            <person name="Sussman M.R."/>
        </authorList>
    </citation>
    <scope>NUCLEOTIDE SEQUENCE [LARGE SCALE GENOMIC DNA]</scope>
</reference>
<dbReference type="GO" id="GO:0005923">
    <property type="term" value="C:bicellular tight junction"/>
    <property type="evidence" value="ECO:0007669"/>
    <property type="project" value="UniProtKB-SubCell"/>
</dbReference>